<dbReference type="SUPFAM" id="SSF48452">
    <property type="entry name" value="TPR-like"/>
    <property type="match status" value="1"/>
</dbReference>
<dbReference type="Proteomes" id="UP000286113">
    <property type="component" value="Unassembled WGS sequence"/>
</dbReference>
<name>A0A3E5DV85_9BACT</name>
<feature type="repeat" description="TPR" evidence="1">
    <location>
        <begin position="292"/>
        <end position="325"/>
    </location>
</feature>
<protein>
    <submittedName>
        <fullName evidence="7">Uncharacterized protein</fullName>
    </submittedName>
</protein>
<dbReference type="Proteomes" id="UP000283672">
    <property type="component" value="Unassembled WGS sequence"/>
</dbReference>
<gene>
    <name evidence="7" type="ORF">DW026_04570</name>
    <name evidence="6" type="ORF">DW250_03255</name>
    <name evidence="5" type="ORF">DWX90_08060</name>
    <name evidence="4" type="ORF">DWY11_06435</name>
    <name evidence="3" type="ORF">NNC55_10675</name>
</gene>
<evidence type="ECO:0000313" key="9">
    <source>
        <dbReference type="Proteomes" id="UP000283872"/>
    </source>
</evidence>
<evidence type="ECO:0000256" key="1">
    <source>
        <dbReference type="PROSITE-ProRule" id="PRU00339"/>
    </source>
</evidence>
<evidence type="ECO:0000313" key="3">
    <source>
        <dbReference type="EMBL" id="MCP9600413.1"/>
    </source>
</evidence>
<dbReference type="Gene3D" id="1.25.40.10">
    <property type="entry name" value="Tetratricopeptide repeat domain"/>
    <property type="match status" value="1"/>
</dbReference>
<evidence type="ECO:0000313" key="4">
    <source>
        <dbReference type="EMBL" id="RGS16462.1"/>
    </source>
</evidence>
<keyword evidence="2" id="KW-0732">Signal</keyword>
<dbReference type="EMBL" id="QROP01000008">
    <property type="protein sequence ID" value="RHL40399.1"/>
    <property type="molecule type" value="Genomic_DNA"/>
</dbReference>
<feature type="signal peptide" evidence="2">
    <location>
        <begin position="1"/>
        <end position="19"/>
    </location>
</feature>
<dbReference type="EMBL" id="QRVN01000014">
    <property type="protein sequence ID" value="RGS47053.1"/>
    <property type="molecule type" value="Genomic_DNA"/>
</dbReference>
<evidence type="ECO:0000313" key="10">
    <source>
        <dbReference type="Proteomes" id="UP000286113"/>
    </source>
</evidence>
<dbReference type="Proteomes" id="UP000286501">
    <property type="component" value="Unassembled WGS sequence"/>
</dbReference>
<keyword evidence="1" id="KW-0802">TPR repeat</keyword>
<dbReference type="EMBL" id="QRIN01000009">
    <property type="protein sequence ID" value="RHG68098.1"/>
    <property type="molecule type" value="Genomic_DNA"/>
</dbReference>
<evidence type="ECO:0000313" key="11">
    <source>
        <dbReference type="Proteomes" id="UP000286501"/>
    </source>
</evidence>
<dbReference type="RefSeq" id="WP_117587683.1">
    <property type="nucleotide sequence ID" value="NZ_JANDWK010000026.1"/>
</dbReference>
<evidence type="ECO:0000313" key="6">
    <source>
        <dbReference type="EMBL" id="RHG68098.1"/>
    </source>
</evidence>
<feature type="chain" id="PRO_5043182784" evidence="2">
    <location>
        <begin position="20"/>
        <end position="402"/>
    </location>
</feature>
<evidence type="ECO:0000313" key="5">
    <source>
        <dbReference type="EMBL" id="RGS47053.1"/>
    </source>
</evidence>
<dbReference type="SMART" id="SM00028">
    <property type="entry name" value="TPR"/>
    <property type="match status" value="1"/>
</dbReference>
<dbReference type="Proteomes" id="UP000283872">
    <property type="component" value="Unassembled WGS sequence"/>
</dbReference>
<evidence type="ECO:0000313" key="7">
    <source>
        <dbReference type="EMBL" id="RHL40399.1"/>
    </source>
</evidence>
<evidence type="ECO:0000313" key="8">
    <source>
        <dbReference type="Proteomes" id="UP000283672"/>
    </source>
</evidence>
<evidence type="ECO:0000256" key="2">
    <source>
        <dbReference type="SAM" id="SignalP"/>
    </source>
</evidence>
<dbReference type="PROSITE" id="PS50005">
    <property type="entry name" value="TPR"/>
    <property type="match status" value="1"/>
</dbReference>
<comment type="caution">
    <text evidence="7">The sequence shown here is derived from an EMBL/GenBank/DDBJ whole genome shotgun (WGS) entry which is preliminary data.</text>
</comment>
<organism evidence="7 8">
    <name type="scientific">Segatella copri</name>
    <dbReference type="NCBI Taxonomy" id="165179"/>
    <lineage>
        <taxon>Bacteria</taxon>
        <taxon>Pseudomonadati</taxon>
        <taxon>Bacteroidota</taxon>
        <taxon>Bacteroidia</taxon>
        <taxon>Bacteroidales</taxon>
        <taxon>Prevotellaceae</taxon>
        <taxon>Segatella</taxon>
    </lineage>
</organism>
<dbReference type="EMBL" id="QRVA01000012">
    <property type="protein sequence ID" value="RGS16462.1"/>
    <property type="molecule type" value="Genomic_DNA"/>
</dbReference>
<sequence>MKKFLVAAMMVLGATSAFAGDSDALKAVMKAKSYAEAEALVKQNLGQMANDAEKAKAYNKLVDLAMKQFNDQQSIQQTNQIMKKNDPVDEAAMSEGAYNALINAIECYKYDQLPNAKGKVAPKFNNNASRVWGARVQLVNAGQTAAQNNKADEVLKYWGAFLDTDNEPLFASVDQKQKDSEKDYIGQVALFAARYAYQAKDAARCEKYCDIAMKSEKEAKDALNLKLYVMKDGLKTHEDSLAYVNKLKDIFAKDETNEVVLDGLNSMYSSLKMEKEQTELLDNAIAKNPNNFVALANKGMMYIQKNDADNAIKCLKQALAAKEDNVVVLTYLGACYNSKAGNLQDPNGRKVVYQEAIKVLDKAKQLDPEKAQANWGYTRYQAYYGYYGPNAAETKQAEAESK</sequence>
<reference evidence="3" key="2">
    <citation type="submission" date="2022-07" db="EMBL/GenBank/DDBJ databases">
        <title>Prevotella copri.</title>
        <authorList>
            <person name="Yang C."/>
        </authorList>
    </citation>
    <scope>NUCLEOTIDE SEQUENCE</scope>
    <source>
        <strain evidence="3">HF1476</strain>
    </source>
</reference>
<accession>A0A3E5DV85</accession>
<dbReference type="Proteomes" id="UP001204486">
    <property type="component" value="Unassembled WGS sequence"/>
</dbReference>
<dbReference type="EMBL" id="JANDWN010000028">
    <property type="protein sequence ID" value="MCP9600413.1"/>
    <property type="molecule type" value="Genomic_DNA"/>
</dbReference>
<proteinExistence type="predicted"/>
<dbReference type="AlphaFoldDB" id="A0A3E5DV85"/>
<dbReference type="InterPro" id="IPR019734">
    <property type="entry name" value="TPR_rpt"/>
</dbReference>
<reference evidence="8 9" key="1">
    <citation type="submission" date="2018-08" db="EMBL/GenBank/DDBJ databases">
        <title>A genome reference for cultivated species of the human gut microbiota.</title>
        <authorList>
            <person name="Zou Y."/>
            <person name="Xue W."/>
            <person name="Luo G."/>
        </authorList>
    </citation>
    <scope>NUCLEOTIDE SEQUENCE [LARGE SCALE GENOMIC DNA]</scope>
    <source>
        <strain evidence="5 10">AF22-1</strain>
        <strain evidence="4 9">AF24-12</strain>
        <strain evidence="7 8">AF38-11</strain>
        <strain evidence="6 11">AM22-1</strain>
    </source>
</reference>
<dbReference type="InterPro" id="IPR011990">
    <property type="entry name" value="TPR-like_helical_dom_sf"/>
</dbReference>